<keyword evidence="4" id="KW-0614">Plasmid</keyword>
<evidence type="ECO:0000313" key="4">
    <source>
        <dbReference type="EMBL" id="ABX07641.1"/>
    </source>
</evidence>
<proteinExistence type="predicted"/>
<name>A9B8H7_HERA2</name>
<dbReference type="InterPro" id="IPR013783">
    <property type="entry name" value="Ig-like_fold"/>
</dbReference>
<sequence length="951" mass="105240">MLRRWILLCLVIGIGLSVVPQDTSAQSAVYYTFDAHSLLMNQSDENFDKVAFLLSVQGNVNRESPRLFIKQPQMISVKGSDYSPDTLWKNAIQSSFIWLNPRQYQETVLTDINQVITTFAASSYGIDGSVVWDKDRPWTLNIAASIAGARNLAIVRKQSPIYATLTAHYPVVVDLTTDPIQGFMTTKSSAYQWLLQEYLLNSANPHRLEPTLASLKDGYALKNRAMNTLYFGRWISLEMDAAIARKALIFDLSPNADLGSPEEQCQAPSSDYTTLTTLLQNVRNRKGTQPIEVMGFLDFRYIYCEGNGQPHPTDEQRRLQNVVTALEHPFAKVISQYGGMMTVGGIGPADAANGSFFRHSPGVRYIPQSPAMTPETLLRNDYADGYPLNFSFEKGGVSQWTMWTTNYATYAGTNLPHGSTFLEMNTSTTDWQNGKNTLYQDVPIALLRGSRYQLRLSARRNPSEVGSIQGGIALWGKRANGSYTQLNHCPFTLTSGSWVPIACDTDIREDGLHGIRLQIALYTPDKNYDFDAITFLGPNTLRVNPTKTFGLFYMGDYDGPGAAYSTLMADVNDEKSYNELIWTSKITTTVPVAWAIAPSFRDAYPSAYAYLAKTKGPYDYFMMPNSGPNYTNPLHFDSLASGRPRVGPFKQQTATLNREVGYRVGWVLDGAESHLSYSDPTVRSIFKIATPDGYIHNSNVPPIGPTDPSVATYDGHAAILRKTTDLVDHATTDTDGADRLIAHVLAPQAAQFQVYRSIFVSSNFISHVVSTAKTKNLQFANRFAALDPMSFFGLYKSQHGLYPRLRMSMVSDTLPQVMYTGQSYAVQVTIRNDGWDIWRPKPSGATDCDGSGLAYKGCDRFVWTFQPPTNPIIPTGPGAIPTVTYPSGNRIDFGTTIAPGATTTVNLMLTIPANATLGYHTFQADLVQEGYGFGETYGNQPWQGRVLVATP</sequence>
<evidence type="ECO:0000313" key="5">
    <source>
        <dbReference type="Proteomes" id="UP000000787"/>
    </source>
</evidence>
<dbReference type="PANTHER" id="PTHR37321">
    <property type="entry name" value="EXPORTED PROTEIN-RELATED"/>
    <property type="match status" value="1"/>
</dbReference>
<evidence type="ECO:0000259" key="3">
    <source>
        <dbReference type="Pfam" id="PF20957"/>
    </source>
</evidence>
<organism evidence="4 5">
    <name type="scientific">Herpetosiphon aurantiacus (strain ATCC 23779 / DSM 785 / 114-95)</name>
    <dbReference type="NCBI Taxonomy" id="316274"/>
    <lineage>
        <taxon>Bacteria</taxon>
        <taxon>Bacillati</taxon>
        <taxon>Chloroflexota</taxon>
        <taxon>Chloroflexia</taxon>
        <taxon>Herpetosiphonales</taxon>
        <taxon>Herpetosiphonaceae</taxon>
        <taxon>Herpetosiphon</taxon>
    </lineage>
</organism>
<dbReference type="KEGG" id="hau:Haur_5011"/>
<feature type="chain" id="PRO_5002732005" evidence="1">
    <location>
        <begin position="21"/>
        <end position="951"/>
    </location>
</feature>
<dbReference type="PANTHER" id="PTHR37321:SF1">
    <property type="entry name" value="EXPORTED PROTEIN"/>
    <property type="match status" value="1"/>
</dbReference>
<reference evidence="4 5" key="1">
    <citation type="journal article" date="2011" name="Stand. Genomic Sci.">
        <title>Complete genome sequence of the filamentous gliding predatory bacterium Herpetosiphon aurantiacus type strain (114-95(T)).</title>
        <authorList>
            <person name="Kiss H."/>
            <person name="Nett M."/>
            <person name="Domin N."/>
            <person name="Martin K."/>
            <person name="Maresca J.A."/>
            <person name="Copeland A."/>
            <person name="Lapidus A."/>
            <person name="Lucas S."/>
            <person name="Berry K.W."/>
            <person name="Glavina Del Rio T."/>
            <person name="Dalin E."/>
            <person name="Tice H."/>
            <person name="Pitluck S."/>
            <person name="Richardson P."/>
            <person name="Bruce D."/>
            <person name="Goodwin L."/>
            <person name="Han C."/>
            <person name="Detter J.C."/>
            <person name="Schmutz J."/>
            <person name="Brettin T."/>
            <person name="Land M."/>
            <person name="Hauser L."/>
            <person name="Kyrpides N.C."/>
            <person name="Ivanova N."/>
            <person name="Goker M."/>
            <person name="Woyke T."/>
            <person name="Klenk H.P."/>
            <person name="Bryant D.A."/>
        </authorList>
    </citation>
    <scope>NUCLEOTIDE SEQUENCE [LARGE SCALE GENOMIC DNA]</scope>
    <source>
        <strain evidence="5">ATCC 23779 / DSM 785 / 114-95</strain>
        <plasmid evidence="4">pHAU01</plasmid>
    </source>
</reference>
<keyword evidence="5" id="KW-1185">Reference proteome</keyword>
<keyword evidence="1" id="KW-0732">Signal</keyword>
<feature type="domain" description="GxGYxYP putative glycoside hydrolase C-terminal" evidence="2">
    <location>
        <begin position="578"/>
        <end position="794"/>
    </location>
</feature>
<evidence type="ECO:0000256" key="1">
    <source>
        <dbReference type="SAM" id="SignalP"/>
    </source>
</evidence>
<dbReference type="InterPro" id="IPR038410">
    <property type="entry name" value="GxGYxYP_C_sf"/>
</dbReference>
<dbReference type="Pfam" id="PF14323">
    <property type="entry name" value="GxGYxYP_C"/>
    <property type="match status" value="1"/>
</dbReference>
<protein>
    <submittedName>
        <fullName evidence="4">Uncharacterized protein</fullName>
    </submittedName>
</protein>
<dbReference type="Proteomes" id="UP000000787">
    <property type="component" value="Plasmid pHAU01"/>
</dbReference>
<dbReference type="EMBL" id="CP000876">
    <property type="protein sequence ID" value="ABX07641.1"/>
    <property type="molecule type" value="Genomic_DNA"/>
</dbReference>
<dbReference type="Gene3D" id="2.60.40.10">
    <property type="entry name" value="Immunoglobulins"/>
    <property type="match status" value="1"/>
</dbReference>
<accession>A9B8H7</accession>
<dbReference type="BioCyc" id="HAUR316274:GHYA-5074-MONOMER"/>
<dbReference type="Gene3D" id="3.20.20.490">
    <property type="entry name" value="GxGYxYP glycoside hydrolase, C-terminal domain"/>
    <property type="match status" value="1"/>
</dbReference>
<feature type="signal peptide" evidence="1">
    <location>
        <begin position="1"/>
        <end position="20"/>
    </location>
</feature>
<dbReference type="InterPro" id="IPR025832">
    <property type="entry name" value="GxGYxYP_C"/>
</dbReference>
<dbReference type="Gene3D" id="2.60.120.260">
    <property type="entry name" value="Galactose-binding domain-like"/>
    <property type="match status" value="1"/>
</dbReference>
<gene>
    <name evidence="4" type="ordered locus">Haur_5011</name>
</gene>
<dbReference type="Pfam" id="PF20957">
    <property type="entry name" value="GxGYxYP_N_2nd"/>
    <property type="match status" value="1"/>
</dbReference>
<feature type="domain" description="GxGYxYP putative glycoside hydrolase second N-terminal" evidence="3">
    <location>
        <begin position="126"/>
        <end position="198"/>
    </location>
</feature>
<dbReference type="AlphaFoldDB" id="A9B8H7"/>
<evidence type="ECO:0000259" key="2">
    <source>
        <dbReference type="Pfam" id="PF14323"/>
    </source>
</evidence>
<geneLocation type="plasmid" evidence="4 5">
    <name>pHAU01</name>
</geneLocation>
<dbReference type="HOGENOM" id="CLU_309678_0_0_0"/>
<dbReference type="InterPro" id="IPR048310">
    <property type="entry name" value="GxGYxYP_N_2nd"/>
</dbReference>
<dbReference type="InParanoid" id="A9B8H7"/>